<gene>
    <name evidence="3" type="ORF">JXQ802_LOCUS52410</name>
    <name evidence="2" type="ORF">PYM288_LOCUS36080</name>
</gene>
<accession>A0A815NVN5</accession>
<sequence>MTHYTPYLCYLPPSLHQQLLDSLKVDNHQKNDLNLTNIQASEICIEDDVMINNADIFIEDDDDNLNEDSSDENQVMNINDAGEHEEGNPMSRYSRAT</sequence>
<dbReference type="EMBL" id="CAJNOL010008291">
    <property type="protein sequence ID" value="CAF1635304.1"/>
    <property type="molecule type" value="Genomic_DNA"/>
</dbReference>
<reference evidence="2" key="1">
    <citation type="submission" date="2021-02" db="EMBL/GenBank/DDBJ databases">
        <authorList>
            <person name="Nowell W R."/>
        </authorList>
    </citation>
    <scope>NUCLEOTIDE SEQUENCE</scope>
</reference>
<evidence type="ECO:0000313" key="4">
    <source>
        <dbReference type="Proteomes" id="UP000663854"/>
    </source>
</evidence>
<name>A0A815NVN5_9BILA</name>
<keyword evidence="5" id="KW-1185">Reference proteome</keyword>
<comment type="caution">
    <text evidence="2">The sequence shown here is derived from an EMBL/GenBank/DDBJ whole genome shotgun (WGS) entry which is preliminary data.</text>
</comment>
<dbReference type="Proteomes" id="UP000663870">
    <property type="component" value="Unassembled WGS sequence"/>
</dbReference>
<dbReference type="AlphaFoldDB" id="A0A815NVN5"/>
<dbReference type="EMBL" id="CAJNOH010006694">
    <property type="protein sequence ID" value="CAF1439075.1"/>
    <property type="molecule type" value="Genomic_DNA"/>
</dbReference>
<protein>
    <submittedName>
        <fullName evidence="2">Uncharacterized protein</fullName>
    </submittedName>
</protein>
<evidence type="ECO:0000256" key="1">
    <source>
        <dbReference type="SAM" id="MobiDB-lite"/>
    </source>
</evidence>
<dbReference type="Proteomes" id="UP000663854">
    <property type="component" value="Unassembled WGS sequence"/>
</dbReference>
<feature type="region of interest" description="Disordered" evidence="1">
    <location>
        <begin position="61"/>
        <end position="97"/>
    </location>
</feature>
<evidence type="ECO:0000313" key="3">
    <source>
        <dbReference type="EMBL" id="CAF1635304.1"/>
    </source>
</evidence>
<evidence type="ECO:0000313" key="5">
    <source>
        <dbReference type="Proteomes" id="UP000663870"/>
    </source>
</evidence>
<organism evidence="2 4">
    <name type="scientific">Rotaria sordida</name>
    <dbReference type="NCBI Taxonomy" id="392033"/>
    <lineage>
        <taxon>Eukaryota</taxon>
        <taxon>Metazoa</taxon>
        <taxon>Spiralia</taxon>
        <taxon>Gnathifera</taxon>
        <taxon>Rotifera</taxon>
        <taxon>Eurotatoria</taxon>
        <taxon>Bdelloidea</taxon>
        <taxon>Philodinida</taxon>
        <taxon>Philodinidae</taxon>
        <taxon>Rotaria</taxon>
    </lineage>
</organism>
<evidence type="ECO:0000313" key="2">
    <source>
        <dbReference type="EMBL" id="CAF1439075.1"/>
    </source>
</evidence>
<proteinExistence type="predicted"/>
<feature type="compositionally biased region" description="Acidic residues" evidence="1">
    <location>
        <begin position="61"/>
        <end position="71"/>
    </location>
</feature>